<keyword evidence="2 7" id="KW-0378">Hydrolase</keyword>
<dbReference type="GO" id="GO:0030245">
    <property type="term" value="P:cellulose catabolic process"/>
    <property type="evidence" value="ECO:0007669"/>
    <property type="project" value="UniProtKB-KW"/>
</dbReference>
<evidence type="ECO:0000256" key="5">
    <source>
        <dbReference type="ARBA" id="ARBA00023295"/>
    </source>
</evidence>
<dbReference type="Gene3D" id="3.20.20.80">
    <property type="entry name" value="Glycosidases"/>
    <property type="match status" value="1"/>
</dbReference>
<dbReference type="SUPFAM" id="SSF51445">
    <property type="entry name" value="(Trans)glycosidases"/>
    <property type="match status" value="1"/>
</dbReference>
<name>A0A6C2UG76_9BACT</name>
<evidence type="ECO:0000256" key="1">
    <source>
        <dbReference type="ARBA" id="ARBA00005641"/>
    </source>
</evidence>
<evidence type="ECO:0000256" key="4">
    <source>
        <dbReference type="ARBA" id="ARBA00023277"/>
    </source>
</evidence>
<dbReference type="InterPro" id="IPR017853">
    <property type="entry name" value="GH"/>
</dbReference>
<dbReference type="PANTHER" id="PTHR31297:SF41">
    <property type="entry name" value="ENDOGLUCANASE, PUTATIVE (AFU_ORTHOLOGUE AFUA_5G01830)-RELATED"/>
    <property type="match status" value="1"/>
</dbReference>
<dbReference type="GO" id="GO:0009986">
    <property type="term" value="C:cell surface"/>
    <property type="evidence" value="ECO:0007669"/>
    <property type="project" value="TreeGrafter"/>
</dbReference>
<accession>A0A6C2UG76</accession>
<protein>
    <submittedName>
        <fullName evidence="9">Endoglucanase C307</fullName>
    </submittedName>
</protein>
<keyword evidence="3" id="KW-0136">Cellulose degradation</keyword>
<evidence type="ECO:0000256" key="7">
    <source>
        <dbReference type="RuleBase" id="RU361153"/>
    </source>
</evidence>
<keyword evidence="5 7" id="KW-0326">Glycosidase</keyword>
<dbReference type="InterPro" id="IPR001547">
    <property type="entry name" value="Glyco_hydro_5"/>
</dbReference>
<dbReference type="RefSeq" id="WP_168432876.1">
    <property type="nucleotide sequence ID" value="NZ_CAAHFH010000001.1"/>
</dbReference>
<sequence length="377" mass="42183">MKNKVFTFGIALILGAVLCGCSTKPEVLTMKRGVNFSHWFSQTRLPDYPPVPATAEDIQLIRSLGLDHVRLPVDPVRIWEFPDEGPLNPEALQEVDAAIELALNHDLSVVVDMHPRPDLKEQLESDPATFQSFLKLWQELATHLAQYDTDRVALEILNEPMVENPEKWQSMANELHGIIRKAAPKHTLIIGGAEWSDVATLRRLVPVGDPNVIYTFHFYEPHLFTHQGAPWGSPEWLVLTNVPYPLPPEAGTNMLAGVTNEIAREALLDHIAQQWDADKIDSRISGAAEWAATHGVTIWCGEFGAYRPYANPIDRARYVRDVRSTLERYGIGWTLWDYQGSFSLVEKEAPGAPAKVDWPMAEALGLSSIKSTPLETD</sequence>
<dbReference type="Pfam" id="PF00150">
    <property type="entry name" value="Cellulase"/>
    <property type="match status" value="1"/>
</dbReference>
<keyword evidence="10" id="KW-1185">Reference proteome</keyword>
<comment type="similarity">
    <text evidence="1 7">Belongs to the glycosyl hydrolase 5 (cellulase A) family.</text>
</comment>
<dbReference type="PANTHER" id="PTHR31297">
    <property type="entry name" value="GLUCAN ENDO-1,6-BETA-GLUCOSIDASE B"/>
    <property type="match status" value="1"/>
</dbReference>
<dbReference type="Proteomes" id="UP000346198">
    <property type="component" value="Unassembled WGS sequence"/>
</dbReference>
<evidence type="ECO:0000256" key="3">
    <source>
        <dbReference type="ARBA" id="ARBA00023001"/>
    </source>
</evidence>
<evidence type="ECO:0000256" key="2">
    <source>
        <dbReference type="ARBA" id="ARBA00022801"/>
    </source>
</evidence>
<gene>
    <name evidence="9" type="ORF">SCARR_00267</name>
</gene>
<keyword evidence="6" id="KW-0624">Polysaccharide degradation</keyword>
<dbReference type="GO" id="GO:0008422">
    <property type="term" value="F:beta-glucosidase activity"/>
    <property type="evidence" value="ECO:0007669"/>
    <property type="project" value="TreeGrafter"/>
</dbReference>
<feature type="domain" description="Glycoside hydrolase family 5" evidence="8">
    <location>
        <begin position="47"/>
        <end position="339"/>
    </location>
</feature>
<reference evidence="9 10" key="1">
    <citation type="submission" date="2019-04" db="EMBL/GenBank/DDBJ databases">
        <authorList>
            <person name="Van Vliet M D."/>
        </authorList>
    </citation>
    <scope>NUCLEOTIDE SEQUENCE [LARGE SCALE GENOMIC DNA]</scope>
    <source>
        <strain evidence="9 10">F21</strain>
    </source>
</reference>
<dbReference type="GO" id="GO:0005576">
    <property type="term" value="C:extracellular region"/>
    <property type="evidence" value="ECO:0007669"/>
    <property type="project" value="TreeGrafter"/>
</dbReference>
<dbReference type="EMBL" id="CAAHFH010000001">
    <property type="protein sequence ID" value="VGO18216.1"/>
    <property type="molecule type" value="Genomic_DNA"/>
</dbReference>
<proteinExistence type="inferred from homology"/>
<evidence type="ECO:0000313" key="10">
    <source>
        <dbReference type="Proteomes" id="UP000346198"/>
    </source>
</evidence>
<dbReference type="PROSITE" id="PS51257">
    <property type="entry name" value="PROKAR_LIPOPROTEIN"/>
    <property type="match status" value="1"/>
</dbReference>
<organism evidence="9 10">
    <name type="scientific">Pontiella sulfatireligans</name>
    <dbReference type="NCBI Taxonomy" id="2750658"/>
    <lineage>
        <taxon>Bacteria</taxon>
        <taxon>Pseudomonadati</taxon>
        <taxon>Kiritimatiellota</taxon>
        <taxon>Kiritimatiellia</taxon>
        <taxon>Kiritimatiellales</taxon>
        <taxon>Pontiellaceae</taxon>
        <taxon>Pontiella</taxon>
    </lineage>
</organism>
<evidence type="ECO:0000259" key="8">
    <source>
        <dbReference type="Pfam" id="PF00150"/>
    </source>
</evidence>
<dbReference type="InterPro" id="IPR050386">
    <property type="entry name" value="Glycosyl_hydrolase_5"/>
</dbReference>
<evidence type="ECO:0000256" key="6">
    <source>
        <dbReference type="ARBA" id="ARBA00023326"/>
    </source>
</evidence>
<keyword evidence="4" id="KW-0119">Carbohydrate metabolism</keyword>
<dbReference type="AlphaFoldDB" id="A0A6C2UG76"/>
<evidence type="ECO:0000313" key="9">
    <source>
        <dbReference type="EMBL" id="VGO18216.1"/>
    </source>
</evidence>